<dbReference type="OrthoDB" id="5957391at2759"/>
<keyword evidence="6 8" id="KW-0368">Histidine biosynthesis</keyword>
<evidence type="ECO:0000256" key="6">
    <source>
        <dbReference type="ARBA" id="ARBA00023102"/>
    </source>
</evidence>
<dbReference type="PANTHER" id="PTHR21039:SF0">
    <property type="entry name" value="HISTIDINOL-PHOSPHATASE"/>
    <property type="match status" value="1"/>
</dbReference>
<accession>A0A0C2SY14</accession>
<proteinExistence type="inferred from homology"/>
<dbReference type="InParanoid" id="A0A0C2SY14"/>
<dbReference type="EC" id="3.1.3.15" evidence="3 8"/>
<dbReference type="Gene3D" id="3.20.20.140">
    <property type="entry name" value="Metal-dependent hydrolases"/>
    <property type="match status" value="1"/>
</dbReference>
<dbReference type="GO" id="GO:0004401">
    <property type="term" value="F:histidinol-phosphatase activity"/>
    <property type="evidence" value="ECO:0007669"/>
    <property type="project" value="UniProtKB-UniRule"/>
</dbReference>
<dbReference type="Proteomes" id="UP000054549">
    <property type="component" value="Unassembled WGS sequence"/>
</dbReference>
<dbReference type="SUPFAM" id="SSF89550">
    <property type="entry name" value="PHP domain-like"/>
    <property type="match status" value="1"/>
</dbReference>
<evidence type="ECO:0000313" key="11">
    <source>
        <dbReference type="Proteomes" id="UP000054549"/>
    </source>
</evidence>
<dbReference type="Pfam" id="PF02811">
    <property type="entry name" value="PHP"/>
    <property type="match status" value="1"/>
</dbReference>
<evidence type="ECO:0000256" key="7">
    <source>
        <dbReference type="ARBA" id="ARBA00049158"/>
    </source>
</evidence>
<protein>
    <recommendedName>
        <fullName evidence="3 8">Histidinol-phosphatase</fullName>
        <shortName evidence="8">HolPase</shortName>
        <ecNumber evidence="3 8">3.1.3.15</ecNumber>
    </recommendedName>
</protein>
<comment type="catalytic activity">
    <reaction evidence="7 8">
        <text>L-histidinol phosphate + H2O = L-histidinol + phosphate</text>
        <dbReference type="Rhea" id="RHEA:14465"/>
        <dbReference type="ChEBI" id="CHEBI:15377"/>
        <dbReference type="ChEBI" id="CHEBI:43474"/>
        <dbReference type="ChEBI" id="CHEBI:57699"/>
        <dbReference type="ChEBI" id="CHEBI:57980"/>
        <dbReference type="EC" id="3.1.3.15"/>
    </reaction>
</comment>
<evidence type="ECO:0000256" key="5">
    <source>
        <dbReference type="ARBA" id="ARBA00022801"/>
    </source>
</evidence>
<evidence type="ECO:0000313" key="10">
    <source>
        <dbReference type="EMBL" id="KIL68410.1"/>
    </source>
</evidence>
<comment type="similarity">
    <text evidence="2 8">Belongs to the PHP hydrolase family. HisK subfamily.</text>
</comment>
<keyword evidence="5 8" id="KW-0378">Hydrolase</keyword>
<dbReference type="NCBIfam" id="TIGR01856">
    <property type="entry name" value="hisJ_fam"/>
    <property type="match status" value="1"/>
</dbReference>
<name>A0A0C2SY14_AMAMK</name>
<evidence type="ECO:0000256" key="8">
    <source>
        <dbReference type="RuleBase" id="RU366003"/>
    </source>
</evidence>
<dbReference type="AlphaFoldDB" id="A0A0C2SY14"/>
<dbReference type="GO" id="GO:0000105">
    <property type="term" value="P:L-histidine biosynthetic process"/>
    <property type="evidence" value="ECO:0007669"/>
    <property type="project" value="UniProtKB-UniRule"/>
</dbReference>
<gene>
    <name evidence="10" type="ORF">M378DRAFT_184877</name>
</gene>
<evidence type="ECO:0000256" key="2">
    <source>
        <dbReference type="ARBA" id="ARBA00009152"/>
    </source>
</evidence>
<dbReference type="FunCoup" id="A0A0C2SY14">
    <property type="interactions" value="104"/>
</dbReference>
<feature type="domain" description="PHP" evidence="9">
    <location>
        <begin position="5"/>
        <end position="217"/>
    </location>
</feature>
<dbReference type="EMBL" id="KN818228">
    <property type="protein sequence ID" value="KIL68410.1"/>
    <property type="molecule type" value="Genomic_DNA"/>
</dbReference>
<dbReference type="GO" id="GO:0005737">
    <property type="term" value="C:cytoplasm"/>
    <property type="evidence" value="ECO:0007669"/>
    <property type="project" value="TreeGrafter"/>
</dbReference>
<keyword evidence="4 8" id="KW-0028">Amino-acid biosynthesis</keyword>
<dbReference type="InterPro" id="IPR010140">
    <property type="entry name" value="Histidinol_P_phosphatase_HisJ"/>
</dbReference>
<dbReference type="HOGENOM" id="CLU_054611_0_0_1"/>
<dbReference type="STRING" id="946122.A0A0C2SY14"/>
<evidence type="ECO:0000256" key="3">
    <source>
        <dbReference type="ARBA" id="ARBA00013085"/>
    </source>
</evidence>
<evidence type="ECO:0000256" key="4">
    <source>
        <dbReference type="ARBA" id="ARBA00022605"/>
    </source>
</evidence>
<sequence length="310" mass="35605">MPFSHHSHSGQFCKHASGMLEDVVLSAIGRGFLLYGLTEHVPRYRASDLYPEEADMSLTSLAKQFQDFVNEAHRLKAAYSQQINLLVGLETEYITTLDLDHLDNLLQACENQIQFLVGSIHHVNGIPIDFDIDTYHRAVNSLGKANREQAQEEFIVSYLDAQYEVLRRFHPEIIGHIDLCRLYTPELRFSDYPRAHKKLVRNIQFATGYGALFEVNSAALRKRWDTPYPGKDVIELIYQEGGHLTISDDSHSPHAVGVNYDRVRHYLESVGIKELWYLKESTTRNAGGRMVIPEQLPGDWWTHPFWTQPL</sequence>
<reference evidence="10 11" key="1">
    <citation type="submission" date="2014-04" db="EMBL/GenBank/DDBJ databases">
        <title>Evolutionary Origins and Diversification of the Mycorrhizal Mutualists.</title>
        <authorList>
            <consortium name="DOE Joint Genome Institute"/>
            <consortium name="Mycorrhizal Genomics Consortium"/>
            <person name="Kohler A."/>
            <person name="Kuo A."/>
            <person name="Nagy L.G."/>
            <person name="Floudas D."/>
            <person name="Copeland A."/>
            <person name="Barry K.W."/>
            <person name="Cichocki N."/>
            <person name="Veneault-Fourrey C."/>
            <person name="LaButti K."/>
            <person name="Lindquist E.A."/>
            <person name="Lipzen A."/>
            <person name="Lundell T."/>
            <person name="Morin E."/>
            <person name="Murat C."/>
            <person name="Riley R."/>
            <person name="Ohm R."/>
            <person name="Sun H."/>
            <person name="Tunlid A."/>
            <person name="Henrissat B."/>
            <person name="Grigoriev I.V."/>
            <person name="Hibbett D.S."/>
            <person name="Martin F."/>
        </authorList>
    </citation>
    <scope>NUCLEOTIDE SEQUENCE [LARGE SCALE GENOMIC DNA]</scope>
    <source>
        <strain evidence="10 11">Koide BX008</strain>
    </source>
</reference>
<keyword evidence="11" id="KW-1185">Reference proteome</keyword>
<dbReference type="InterPro" id="IPR016195">
    <property type="entry name" value="Pol/histidinol_Pase-like"/>
</dbReference>
<dbReference type="UniPathway" id="UPA00031">
    <property type="reaction ID" value="UER00013"/>
</dbReference>
<evidence type="ECO:0000256" key="1">
    <source>
        <dbReference type="ARBA" id="ARBA00004970"/>
    </source>
</evidence>
<dbReference type="PANTHER" id="PTHR21039">
    <property type="entry name" value="HISTIDINOL PHOSPHATASE-RELATED"/>
    <property type="match status" value="1"/>
</dbReference>
<organism evidence="10 11">
    <name type="scientific">Amanita muscaria (strain Koide BX008)</name>
    <dbReference type="NCBI Taxonomy" id="946122"/>
    <lineage>
        <taxon>Eukaryota</taxon>
        <taxon>Fungi</taxon>
        <taxon>Dikarya</taxon>
        <taxon>Basidiomycota</taxon>
        <taxon>Agaricomycotina</taxon>
        <taxon>Agaricomycetes</taxon>
        <taxon>Agaricomycetidae</taxon>
        <taxon>Agaricales</taxon>
        <taxon>Pluteineae</taxon>
        <taxon>Amanitaceae</taxon>
        <taxon>Amanita</taxon>
    </lineage>
</organism>
<dbReference type="InterPro" id="IPR004013">
    <property type="entry name" value="PHP_dom"/>
</dbReference>
<comment type="pathway">
    <text evidence="1 8">Amino-acid biosynthesis; L-histidine biosynthesis; L-histidine from 5-phospho-alpha-D-ribose 1-diphosphate: step 8/9.</text>
</comment>
<evidence type="ECO:0000259" key="9">
    <source>
        <dbReference type="Pfam" id="PF02811"/>
    </source>
</evidence>
<dbReference type="CDD" id="cd12110">
    <property type="entry name" value="PHP_HisPPase_Hisj_like"/>
    <property type="match status" value="1"/>
</dbReference>